<dbReference type="GO" id="GO:0005886">
    <property type="term" value="C:plasma membrane"/>
    <property type="evidence" value="ECO:0007669"/>
    <property type="project" value="UniProtKB-SubCell"/>
</dbReference>
<feature type="transmembrane region" description="Helical" evidence="6">
    <location>
        <begin position="189"/>
        <end position="210"/>
    </location>
</feature>
<dbReference type="InterPro" id="IPR050833">
    <property type="entry name" value="Poly_Biosynth_Transport"/>
</dbReference>
<keyword evidence="4 6" id="KW-1133">Transmembrane helix</keyword>
<evidence type="ECO:0000256" key="4">
    <source>
        <dbReference type="ARBA" id="ARBA00022989"/>
    </source>
</evidence>
<keyword evidence="2" id="KW-1003">Cell membrane</keyword>
<evidence type="ECO:0000256" key="2">
    <source>
        <dbReference type="ARBA" id="ARBA00022475"/>
    </source>
</evidence>
<evidence type="ECO:0000256" key="1">
    <source>
        <dbReference type="ARBA" id="ARBA00004651"/>
    </source>
</evidence>
<comment type="caution">
    <text evidence="7">The sequence shown here is derived from an EMBL/GenBank/DDBJ whole genome shotgun (WGS) entry which is preliminary data.</text>
</comment>
<dbReference type="Pfam" id="PF13440">
    <property type="entry name" value="Polysacc_synt_3"/>
    <property type="match status" value="1"/>
</dbReference>
<dbReference type="EMBL" id="BARS01048972">
    <property type="protein sequence ID" value="GAG28815.1"/>
    <property type="molecule type" value="Genomic_DNA"/>
</dbReference>
<feature type="transmembrane region" description="Helical" evidence="6">
    <location>
        <begin position="222"/>
        <end position="241"/>
    </location>
</feature>
<proteinExistence type="predicted"/>
<feature type="transmembrane region" description="Helical" evidence="6">
    <location>
        <begin position="161"/>
        <end position="183"/>
    </location>
</feature>
<evidence type="ECO:0008006" key="8">
    <source>
        <dbReference type="Google" id="ProtNLM"/>
    </source>
</evidence>
<organism evidence="7">
    <name type="scientific">marine sediment metagenome</name>
    <dbReference type="NCBI Taxonomy" id="412755"/>
    <lineage>
        <taxon>unclassified sequences</taxon>
        <taxon>metagenomes</taxon>
        <taxon>ecological metagenomes</taxon>
    </lineage>
</organism>
<feature type="transmembrane region" description="Helical" evidence="6">
    <location>
        <begin position="7"/>
        <end position="25"/>
    </location>
</feature>
<feature type="transmembrane region" description="Helical" evidence="6">
    <location>
        <begin position="31"/>
        <end position="54"/>
    </location>
</feature>
<sequence length="242" mass="26274">LRLLREMLAYGINTFLYAMGAIIIYKASDVVIGIFIGTAEISQFAIAAAGVLLLSQLLQAFTAAIKPAVSDLDARDDESRVRQISFLTQKYSLLLIIPSGCFLVAMGREFLWVWVGEEFQDPAVIGGMGTILAILTVGHCLRLAQHSNFLVLVGRGQHRAFGLFTALTALLCVSASVVSVKVFNLGLLGIAWSNFLPMVLISGVVLPIYFNLKMKISARESILNVWWPALLGCLPSVAMISI</sequence>
<keyword evidence="5 6" id="KW-0472">Membrane</keyword>
<accession>X0WDU0</accession>
<feature type="non-terminal residue" evidence="7">
    <location>
        <position position="1"/>
    </location>
</feature>
<feature type="transmembrane region" description="Helical" evidence="6">
    <location>
        <begin position="91"/>
        <end position="111"/>
    </location>
</feature>
<evidence type="ECO:0000256" key="3">
    <source>
        <dbReference type="ARBA" id="ARBA00022692"/>
    </source>
</evidence>
<feature type="transmembrane region" description="Helical" evidence="6">
    <location>
        <begin position="123"/>
        <end position="141"/>
    </location>
</feature>
<protein>
    <recommendedName>
        <fullName evidence="8">Polysaccharide biosynthesis protein C-terminal domain-containing protein</fullName>
    </recommendedName>
</protein>
<keyword evidence="3 6" id="KW-0812">Transmembrane</keyword>
<evidence type="ECO:0000256" key="5">
    <source>
        <dbReference type="ARBA" id="ARBA00023136"/>
    </source>
</evidence>
<gene>
    <name evidence="7" type="ORF">S01H1_73303</name>
</gene>
<dbReference type="PANTHER" id="PTHR30250:SF26">
    <property type="entry name" value="PSMA PROTEIN"/>
    <property type="match status" value="1"/>
</dbReference>
<reference evidence="7" key="1">
    <citation type="journal article" date="2014" name="Front. Microbiol.">
        <title>High frequency of phylogenetically diverse reductive dehalogenase-homologous genes in deep subseafloor sedimentary metagenomes.</title>
        <authorList>
            <person name="Kawai M."/>
            <person name="Futagami T."/>
            <person name="Toyoda A."/>
            <person name="Takaki Y."/>
            <person name="Nishi S."/>
            <person name="Hori S."/>
            <person name="Arai W."/>
            <person name="Tsubouchi T."/>
            <person name="Morono Y."/>
            <person name="Uchiyama I."/>
            <person name="Ito T."/>
            <person name="Fujiyama A."/>
            <person name="Inagaki F."/>
            <person name="Takami H."/>
        </authorList>
    </citation>
    <scope>NUCLEOTIDE SEQUENCE</scope>
    <source>
        <strain evidence="7">Expedition CK06-06</strain>
    </source>
</reference>
<comment type="subcellular location">
    <subcellularLocation>
        <location evidence="1">Cell membrane</location>
        <topology evidence="1">Multi-pass membrane protein</topology>
    </subcellularLocation>
</comment>
<name>X0WDU0_9ZZZZ</name>
<feature type="non-terminal residue" evidence="7">
    <location>
        <position position="242"/>
    </location>
</feature>
<evidence type="ECO:0000256" key="6">
    <source>
        <dbReference type="SAM" id="Phobius"/>
    </source>
</evidence>
<dbReference type="AlphaFoldDB" id="X0WDU0"/>
<evidence type="ECO:0000313" key="7">
    <source>
        <dbReference type="EMBL" id="GAG28815.1"/>
    </source>
</evidence>
<dbReference type="PANTHER" id="PTHR30250">
    <property type="entry name" value="PST FAMILY PREDICTED COLANIC ACID TRANSPORTER"/>
    <property type="match status" value="1"/>
</dbReference>